<sequence>MRRLGSCHSFSWLKSTGIDMVLRRVALADTEAVQKKIILTTTKPEENETRSSRQGTTC</sequence>
<dbReference type="EMBL" id="CP159373">
    <property type="protein sequence ID" value="XCN75508.1"/>
    <property type="molecule type" value="Genomic_DNA"/>
</dbReference>
<gene>
    <name evidence="1" type="ORF">Q3M24_05145</name>
</gene>
<reference evidence="1" key="2">
    <citation type="submission" date="2024-06" db="EMBL/GenBank/DDBJ databases">
        <authorList>
            <person name="Plum-Jensen L.E."/>
            <person name="Schramm A."/>
            <person name="Marshall I.P.G."/>
        </authorList>
    </citation>
    <scope>NUCLEOTIDE SEQUENCE</scope>
    <source>
        <strain evidence="1">Rat1</strain>
    </source>
</reference>
<evidence type="ECO:0000313" key="1">
    <source>
        <dbReference type="EMBL" id="XCN75508.1"/>
    </source>
</evidence>
<organism evidence="1">
    <name type="scientific">Candidatus Electrothrix aestuarii</name>
    <dbReference type="NCBI Taxonomy" id="3062594"/>
    <lineage>
        <taxon>Bacteria</taxon>
        <taxon>Pseudomonadati</taxon>
        <taxon>Thermodesulfobacteriota</taxon>
        <taxon>Desulfobulbia</taxon>
        <taxon>Desulfobulbales</taxon>
        <taxon>Desulfobulbaceae</taxon>
        <taxon>Candidatus Electrothrix</taxon>
    </lineage>
</organism>
<proteinExistence type="predicted"/>
<reference evidence="1" key="1">
    <citation type="journal article" date="2024" name="Syst. Appl. Microbiol.">
        <title>First single-strain enrichments of Electrothrix cable bacteria, description of E. aestuarii sp. nov. and E. rattekaaiensis sp. nov., and proposal of a cable bacteria taxonomy following the rules of the SeqCode.</title>
        <authorList>
            <person name="Plum-Jensen L.E."/>
            <person name="Schramm A."/>
            <person name="Marshall I.P.G."/>
        </authorList>
    </citation>
    <scope>NUCLEOTIDE SEQUENCE</scope>
    <source>
        <strain evidence="1">Rat1</strain>
    </source>
</reference>
<accession>A0AAU8M1X4</accession>
<protein>
    <submittedName>
        <fullName evidence="1">Uncharacterized protein</fullName>
    </submittedName>
</protein>
<dbReference type="KEGG" id="eaj:Q3M24_05145"/>
<dbReference type="AlphaFoldDB" id="A0AAU8M1X4"/>
<name>A0AAU8M1X4_9BACT</name>